<proteinExistence type="predicted"/>
<evidence type="ECO:0000313" key="3">
    <source>
        <dbReference type="Proteomes" id="UP000262825"/>
    </source>
</evidence>
<evidence type="ECO:0000313" key="2">
    <source>
        <dbReference type="EMBL" id="SSD60494.1"/>
    </source>
</evidence>
<organism evidence="2 3">
    <name type="scientific">Saccharomycodes ludwigii</name>
    <dbReference type="NCBI Taxonomy" id="36035"/>
    <lineage>
        <taxon>Eukaryota</taxon>
        <taxon>Fungi</taxon>
        <taxon>Dikarya</taxon>
        <taxon>Ascomycota</taxon>
        <taxon>Saccharomycotina</taxon>
        <taxon>Saccharomycetes</taxon>
        <taxon>Saccharomycodales</taxon>
        <taxon>Saccharomycodaceae</taxon>
        <taxon>Saccharomycodes</taxon>
    </lineage>
</organism>
<keyword evidence="1" id="KW-0812">Transmembrane</keyword>
<feature type="transmembrane region" description="Helical" evidence="1">
    <location>
        <begin position="27"/>
        <end position="45"/>
    </location>
</feature>
<gene>
    <name evidence="2" type="ORF">SCODWIG_02255</name>
</gene>
<accession>A0A376B7M7</accession>
<keyword evidence="1" id="KW-0472">Membrane</keyword>
<protein>
    <submittedName>
        <fullName evidence="2">Uncharacterized protein</fullName>
    </submittedName>
</protein>
<dbReference type="EMBL" id="UFAJ01000368">
    <property type="protein sequence ID" value="SSD60494.1"/>
    <property type="molecule type" value="Genomic_DNA"/>
</dbReference>
<dbReference type="Proteomes" id="UP000262825">
    <property type="component" value="Unassembled WGS sequence"/>
</dbReference>
<dbReference type="OrthoDB" id="4035655at2759"/>
<evidence type="ECO:0000256" key="1">
    <source>
        <dbReference type="SAM" id="Phobius"/>
    </source>
</evidence>
<name>A0A376B7M7_9ASCO</name>
<sequence>MLFKKSSSSSVVTTNKINKRKIFKSKIISTTLTLVTILLFIFLTSNELSGWINNIEASIHQIVTYKNTSSTLTDNGNDVHEQMEQNPATVANTNTEHAKDTNTNKEEKNSILDSKKLINNDEILSNQQVIDHEINSILTTIKATTIKSSLPTPEMMGKKFPGEIPPTQPHSTKTLVKSTITEYKHNDDFDPMISFHEIINTSPVVIFCKFGSKDCEYLTNLLNSEYEITPQPIVVELNKHKHGKLLQDYIQNNKLIVYGETLQGLNYDNELLLDVPYLFINGASIINRGISHDIKKLHKNNQLLDRFNHYASDNVSFKRIGSPSNN</sequence>
<dbReference type="AlphaFoldDB" id="A0A376B7M7"/>
<keyword evidence="3" id="KW-1185">Reference proteome</keyword>
<dbReference type="PROSITE" id="PS51354">
    <property type="entry name" value="GLUTAREDOXIN_2"/>
    <property type="match status" value="1"/>
</dbReference>
<reference evidence="3" key="1">
    <citation type="submission" date="2018-06" db="EMBL/GenBank/DDBJ databases">
        <authorList>
            <person name="Guldener U."/>
        </authorList>
    </citation>
    <scope>NUCLEOTIDE SEQUENCE [LARGE SCALE GENOMIC DNA]</scope>
    <source>
        <strain evidence="3">UTAD17</strain>
    </source>
</reference>
<dbReference type="SUPFAM" id="SSF52833">
    <property type="entry name" value="Thioredoxin-like"/>
    <property type="match status" value="1"/>
</dbReference>
<dbReference type="Gene3D" id="3.40.30.10">
    <property type="entry name" value="Glutaredoxin"/>
    <property type="match status" value="1"/>
</dbReference>
<keyword evidence="1" id="KW-1133">Transmembrane helix</keyword>
<dbReference type="VEuPathDB" id="FungiDB:SCODWIG_02255"/>
<dbReference type="InterPro" id="IPR036249">
    <property type="entry name" value="Thioredoxin-like_sf"/>
</dbReference>